<comment type="caution">
    <text evidence="1">The sequence shown here is derived from an EMBL/GenBank/DDBJ whole genome shotgun (WGS) entry which is preliminary data.</text>
</comment>
<sequence length="97" mass="11183">MSLRRRYWRAARTALHKACWFPSSWKFPDIWTSHGSGDRERHRWAGRAWSTRSRNPRAVCQLLAPLPRCWHLGIVMLADAGRVDLPCGRAGLCKLDA</sequence>
<dbReference type="EMBL" id="LSBI01000001">
    <property type="protein sequence ID" value="OAQ94732.1"/>
    <property type="molecule type" value="Genomic_DNA"/>
</dbReference>
<dbReference type="Proteomes" id="UP000078340">
    <property type="component" value="Unassembled WGS sequence"/>
</dbReference>
<protein>
    <submittedName>
        <fullName evidence="1">Uncharacterized protein</fullName>
    </submittedName>
</protein>
<organism evidence="1 3">
    <name type="scientific">Purpureocillium lilacinum</name>
    <name type="common">Paecilomyces lilacinus</name>
    <dbReference type="NCBI Taxonomy" id="33203"/>
    <lineage>
        <taxon>Eukaryota</taxon>
        <taxon>Fungi</taxon>
        <taxon>Dikarya</taxon>
        <taxon>Ascomycota</taxon>
        <taxon>Pezizomycotina</taxon>
        <taxon>Sordariomycetes</taxon>
        <taxon>Hypocreomycetidae</taxon>
        <taxon>Hypocreales</taxon>
        <taxon>Ophiocordycipitaceae</taxon>
        <taxon>Purpureocillium</taxon>
    </lineage>
</organism>
<evidence type="ECO:0000313" key="2">
    <source>
        <dbReference type="EMBL" id="OAQ94732.1"/>
    </source>
</evidence>
<reference evidence="1 3" key="1">
    <citation type="submission" date="2016-01" db="EMBL/GenBank/DDBJ databases">
        <title>Biosynthesis of antibiotic leucinostatins and their inhibition on Phytophthora in bio-control Purpureocillium lilacinum.</title>
        <authorList>
            <person name="Wang G."/>
            <person name="Liu Z."/>
            <person name="Lin R."/>
            <person name="Li E."/>
            <person name="Mao Z."/>
            <person name="Ling J."/>
            <person name="Yin W."/>
            <person name="Xie B."/>
        </authorList>
    </citation>
    <scope>NUCLEOTIDE SEQUENCE [LARGE SCALE GENOMIC DNA]</scope>
    <source>
        <strain evidence="1">PLBJ-1</strain>
        <strain evidence="2">PLFJ-1</strain>
    </source>
</reference>
<name>A0A179H9G7_PURLI</name>
<dbReference type="Proteomes" id="UP000078240">
    <property type="component" value="Unassembled WGS sequence"/>
</dbReference>
<evidence type="ECO:0000313" key="3">
    <source>
        <dbReference type="Proteomes" id="UP000078240"/>
    </source>
</evidence>
<gene>
    <name evidence="1" type="ORF">VFPBJ_00807</name>
    <name evidence="2" type="ORF">VFPFJ_00841</name>
</gene>
<evidence type="ECO:0000313" key="1">
    <source>
        <dbReference type="EMBL" id="OAQ86767.1"/>
    </source>
</evidence>
<dbReference type="EMBL" id="LSBH01000001">
    <property type="protein sequence ID" value="OAQ86767.1"/>
    <property type="molecule type" value="Genomic_DNA"/>
</dbReference>
<dbReference type="AlphaFoldDB" id="A0A179H9G7"/>
<proteinExistence type="predicted"/>
<accession>A0A179H9G7</accession>